<protein>
    <submittedName>
        <fullName evidence="1">Uncharacterized protein</fullName>
    </submittedName>
</protein>
<organism evidence="1 2">
    <name type="scientific">Caenorhabditis remanei</name>
    <name type="common">Caenorhabditis vulgaris</name>
    <dbReference type="NCBI Taxonomy" id="31234"/>
    <lineage>
        <taxon>Eukaryota</taxon>
        <taxon>Metazoa</taxon>
        <taxon>Ecdysozoa</taxon>
        <taxon>Nematoda</taxon>
        <taxon>Chromadorea</taxon>
        <taxon>Rhabditida</taxon>
        <taxon>Rhabditina</taxon>
        <taxon>Rhabditomorpha</taxon>
        <taxon>Rhabditoidea</taxon>
        <taxon>Rhabditidae</taxon>
        <taxon>Peloderinae</taxon>
        <taxon>Caenorhabditis</taxon>
    </lineage>
</organism>
<reference evidence="1 2" key="1">
    <citation type="submission" date="2019-12" db="EMBL/GenBank/DDBJ databases">
        <title>Chromosome-level assembly of the Caenorhabditis remanei genome.</title>
        <authorList>
            <person name="Teterina A.A."/>
            <person name="Willis J.H."/>
            <person name="Phillips P.C."/>
        </authorList>
    </citation>
    <scope>NUCLEOTIDE SEQUENCE [LARGE SCALE GENOMIC DNA]</scope>
    <source>
        <strain evidence="1 2">PX506</strain>
        <tissue evidence="1">Whole organism</tissue>
    </source>
</reference>
<dbReference type="AlphaFoldDB" id="A0A6A5G5K7"/>
<evidence type="ECO:0000313" key="2">
    <source>
        <dbReference type="Proteomes" id="UP000483820"/>
    </source>
</evidence>
<sequence length="139" mass="15536">MSTDVLTDVYTKQQNDNGSCTSDDQLLTEEGSGFVPPPFVNISVELVSNRVFDPEKNASNLKIVKDTVDDYSKTEGIKYPSDNIKQSIVDHGGKFAVLFEIEDDARCDEVRRFIRGAKKHSKELSYAVLKCDGEKTQIL</sequence>
<dbReference type="InterPro" id="IPR035126">
    <property type="entry name" value="SCVP"/>
</dbReference>
<gene>
    <name evidence="1" type="ORF">GCK72_016557</name>
</gene>
<dbReference type="Proteomes" id="UP000483820">
    <property type="component" value="Chromosome V"/>
</dbReference>
<dbReference type="KEGG" id="crq:GCK72_016557"/>
<dbReference type="CTD" id="9814576"/>
<evidence type="ECO:0000313" key="1">
    <source>
        <dbReference type="EMBL" id="KAF1750012.1"/>
    </source>
</evidence>
<comment type="caution">
    <text evidence="1">The sequence shown here is derived from an EMBL/GenBank/DDBJ whole genome shotgun (WGS) entry which is preliminary data.</text>
</comment>
<dbReference type="PANTHER" id="PTHR36955">
    <property type="entry name" value="SECRETED NEMATODE CLADE V PROTEIN GENE FAMILY"/>
    <property type="match status" value="1"/>
</dbReference>
<proteinExistence type="predicted"/>
<dbReference type="GeneID" id="9814576"/>
<name>A0A6A5G5K7_CAERE</name>
<dbReference type="EMBL" id="WUAV01000005">
    <property type="protein sequence ID" value="KAF1750012.1"/>
    <property type="molecule type" value="Genomic_DNA"/>
</dbReference>
<dbReference type="PANTHER" id="PTHR36955:SF1">
    <property type="entry name" value="SECRETED NEMATODE CLADE V PROTEIN GENE FAMILY"/>
    <property type="match status" value="1"/>
</dbReference>
<accession>A0A6A5G5K7</accession>
<dbReference type="Pfam" id="PF17619">
    <property type="entry name" value="SCVP"/>
    <property type="match status" value="1"/>
</dbReference>
<dbReference type="RefSeq" id="XP_053580473.1">
    <property type="nucleotide sequence ID" value="XM_053731560.1"/>
</dbReference>